<dbReference type="GO" id="GO:0005783">
    <property type="term" value="C:endoplasmic reticulum"/>
    <property type="evidence" value="ECO:0007669"/>
    <property type="project" value="TreeGrafter"/>
</dbReference>
<dbReference type="PANTHER" id="PTHR45672">
    <property type="entry name" value="PROTEIN DISULFIDE-ISOMERASE C17H9.14C-RELATED"/>
    <property type="match status" value="1"/>
</dbReference>
<feature type="chain" id="PRO_5043676816" description="Thioredoxin domain-containing protein" evidence="5">
    <location>
        <begin position="24"/>
        <end position="373"/>
    </location>
</feature>
<evidence type="ECO:0000256" key="3">
    <source>
        <dbReference type="ARBA" id="ARBA00022737"/>
    </source>
</evidence>
<organism evidence="7 8">
    <name type="scientific">Saponaria officinalis</name>
    <name type="common">Common soapwort</name>
    <name type="synonym">Lychnis saponaria</name>
    <dbReference type="NCBI Taxonomy" id="3572"/>
    <lineage>
        <taxon>Eukaryota</taxon>
        <taxon>Viridiplantae</taxon>
        <taxon>Streptophyta</taxon>
        <taxon>Embryophyta</taxon>
        <taxon>Tracheophyta</taxon>
        <taxon>Spermatophyta</taxon>
        <taxon>Magnoliopsida</taxon>
        <taxon>eudicotyledons</taxon>
        <taxon>Gunneridae</taxon>
        <taxon>Pentapetalae</taxon>
        <taxon>Caryophyllales</taxon>
        <taxon>Caryophyllaceae</taxon>
        <taxon>Caryophylleae</taxon>
        <taxon>Saponaria</taxon>
    </lineage>
</organism>
<dbReference type="AlphaFoldDB" id="A0AAW1IRG2"/>
<dbReference type="InterPro" id="IPR005788">
    <property type="entry name" value="PDI_thioredoxin-like_dom"/>
</dbReference>
<dbReference type="PANTHER" id="PTHR45672:SF11">
    <property type="entry name" value="PROTEIN DISULFIDE-ISOMERASE C17H9.14C"/>
    <property type="match status" value="1"/>
</dbReference>
<dbReference type="PROSITE" id="PS00194">
    <property type="entry name" value="THIOREDOXIN_1"/>
    <property type="match status" value="2"/>
</dbReference>
<keyword evidence="3" id="KW-0677">Repeat</keyword>
<name>A0AAW1IRG2_SAPOF</name>
<dbReference type="Gene3D" id="3.40.30.10">
    <property type="entry name" value="Glutaredoxin"/>
    <property type="match status" value="3"/>
</dbReference>
<dbReference type="InterPro" id="IPR051063">
    <property type="entry name" value="PDI"/>
</dbReference>
<feature type="signal peptide" evidence="5">
    <location>
        <begin position="1"/>
        <end position="23"/>
    </location>
</feature>
<evidence type="ECO:0000256" key="1">
    <source>
        <dbReference type="ARBA" id="ARBA00006347"/>
    </source>
</evidence>
<proteinExistence type="inferred from homology"/>
<keyword evidence="8" id="KW-1185">Reference proteome</keyword>
<feature type="domain" description="Thioredoxin" evidence="6">
    <location>
        <begin position="8"/>
        <end position="134"/>
    </location>
</feature>
<dbReference type="Proteomes" id="UP001443914">
    <property type="component" value="Unassembled WGS sequence"/>
</dbReference>
<evidence type="ECO:0000256" key="4">
    <source>
        <dbReference type="RuleBase" id="RU004208"/>
    </source>
</evidence>
<dbReference type="GO" id="GO:0003756">
    <property type="term" value="F:protein disulfide isomerase activity"/>
    <property type="evidence" value="ECO:0007669"/>
    <property type="project" value="InterPro"/>
</dbReference>
<accession>A0AAW1IRG2</accession>
<dbReference type="GO" id="GO:0006457">
    <property type="term" value="P:protein folding"/>
    <property type="evidence" value="ECO:0007669"/>
    <property type="project" value="TreeGrafter"/>
</dbReference>
<feature type="domain" description="Thioredoxin" evidence="6">
    <location>
        <begin position="138"/>
        <end position="246"/>
    </location>
</feature>
<dbReference type="NCBIfam" id="TIGR01126">
    <property type="entry name" value="pdi_dom"/>
    <property type="match status" value="2"/>
</dbReference>
<dbReference type="PROSITE" id="PS51352">
    <property type="entry name" value="THIOREDOXIN_2"/>
    <property type="match status" value="2"/>
</dbReference>
<dbReference type="InterPro" id="IPR017937">
    <property type="entry name" value="Thioredoxin_CS"/>
</dbReference>
<dbReference type="InterPro" id="IPR013766">
    <property type="entry name" value="Thioredoxin_domain"/>
</dbReference>
<gene>
    <name evidence="7" type="ORF">RND81_09G238000</name>
</gene>
<dbReference type="SUPFAM" id="SSF52833">
    <property type="entry name" value="Thioredoxin-like"/>
    <property type="match status" value="3"/>
</dbReference>
<reference evidence="7" key="1">
    <citation type="submission" date="2024-03" db="EMBL/GenBank/DDBJ databases">
        <title>WGS assembly of Saponaria officinalis var. Norfolk2.</title>
        <authorList>
            <person name="Jenkins J."/>
            <person name="Shu S."/>
            <person name="Grimwood J."/>
            <person name="Barry K."/>
            <person name="Goodstein D."/>
            <person name="Schmutz J."/>
            <person name="Leebens-Mack J."/>
            <person name="Osbourn A."/>
        </authorList>
    </citation>
    <scope>NUCLEOTIDE SEQUENCE [LARGE SCALE GENOMIC DNA]</scope>
    <source>
        <strain evidence="7">JIC</strain>
    </source>
</reference>
<protein>
    <recommendedName>
        <fullName evidence="6">Thioredoxin domain-containing protein</fullName>
    </recommendedName>
</protein>
<keyword evidence="2 5" id="KW-0732">Signal</keyword>
<dbReference type="CDD" id="cd02998">
    <property type="entry name" value="PDI_a_ERp38"/>
    <property type="match status" value="2"/>
</dbReference>
<comment type="similarity">
    <text evidence="1 4">Belongs to the protein disulfide isomerase family.</text>
</comment>
<dbReference type="InterPro" id="IPR036249">
    <property type="entry name" value="Thioredoxin-like_sf"/>
</dbReference>
<evidence type="ECO:0000256" key="5">
    <source>
        <dbReference type="SAM" id="SignalP"/>
    </source>
</evidence>
<dbReference type="EMBL" id="JBDFQZ010000009">
    <property type="protein sequence ID" value="KAK9692053.1"/>
    <property type="molecule type" value="Genomic_DNA"/>
</dbReference>
<evidence type="ECO:0000313" key="7">
    <source>
        <dbReference type="EMBL" id="KAK9692053.1"/>
    </source>
</evidence>
<comment type="caution">
    <text evidence="7">The sequence shown here is derived from an EMBL/GenBank/DDBJ whole genome shotgun (WGS) entry which is preliminary data.</text>
</comment>
<dbReference type="PRINTS" id="PR00421">
    <property type="entry name" value="THIOREDOXIN"/>
</dbReference>
<evidence type="ECO:0000313" key="8">
    <source>
        <dbReference type="Proteomes" id="UP001443914"/>
    </source>
</evidence>
<dbReference type="Pfam" id="PF00085">
    <property type="entry name" value="Thioredoxin"/>
    <property type="match status" value="2"/>
</dbReference>
<evidence type="ECO:0000259" key="6">
    <source>
        <dbReference type="PROSITE" id="PS51352"/>
    </source>
</evidence>
<evidence type="ECO:0000256" key="2">
    <source>
        <dbReference type="ARBA" id="ARBA00022729"/>
    </source>
</evidence>
<sequence>MAKLKIYFAIVTLALLFISSAYADDDVVVVLTEDNFEEVVGQDRGAFVKFYAPWCGYCRKVAPEYEKLGASFEKSNSVLIAKVNCDDHKPLCKKYNATRYPTLKWFPKGSLESKKYEGARTVEAMAEFINSEEVVPSNVVVLSSDNFDEIVLDESKGVLVEFYAPWCGYCNMLAPEYEKLGASFMNSESVLIAKVDCVNQKPLCKKYGATRYPTLKWFPKGSSETKDYEGARTVEAMADIIKSEEVISSNVVAISSDNFDEIVLDESKDVLVEFYAPWDLGSAFLQARHMKVRILGVARDATVHSTGRHYSIYCTTPHYSHTPDKVIARLPRISTVFCKMPNALIIFCVWANGELTSSRMDQCSTHHLRTVWQ</sequence>